<dbReference type="GO" id="GO:0020037">
    <property type="term" value="F:heme binding"/>
    <property type="evidence" value="ECO:0007669"/>
    <property type="project" value="InterPro"/>
</dbReference>
<feature type="region of interest" description="Disordered" evidence="4">
    <location>
        <begin position="63"/>
        <end position="92"/>
    </location>
</feature>
<evidence type="ECO:0000256" key="2">
    <source>
        <dbReference type="ARBA" id="ARBA00022525"/>
    </source>
</evidence>
<accession>A0A517QZB4</accession>
<feature type="region of interest" description="Disordered" evidence="4">
    <location>
        <begin position="755"/>
        <end position="839"/>
    </location>
</feature>
<dbReference type="Pfam" id="PF03098">
    <property type="entry name" value="An_peroxidase"/>
    <property type="match status" value="1"/>
</dbReference>
<dbReference type="InterPro" id="IPR011049">
    <property type="entry name" value="Serralysin-like_metalloprot_C"/>
</dbReference>
<evidence type="ECO:0000313" key="5">
    <source>
        <dbReference type="EMBL" id="QDT36948.1"/>
    </source>
</evidence>
<dbReference type="KEGG" id="svp:Pan189_13120"/>
<evidence type="ECO:0000256" key="3">
    <source>
        <dbReference type="ARBA" id="ARBA00023180"/>
    </source>
</evidence>
<feature type="compositionally biased region" description="Basic and acidic residues" evidence="4">
    <location>
        <begin position="818"/>
        <end position="831"/>
    </location>
</feature>
<dbReference type="Pfam" id="PF00353">
    <property type="entry name" value="HemolysinCabind"/>
    <property type="match status" value="3"/>
</dbReference>
<dbReference type="Gene3D" id="2.150.10.10">
    <property type="entry name" value="Serralysin-like metalloprotease, C-terminal"/>
    <property type="match status" value="2"/>
</dbReference>
<evidence type="ECO:0000313" key="6">
    <source>
        <dbReference type="Proteomes" id="UP000317318"/>
    </source>
</evidence>
<dbReference type="GO" id="GO:0006979">
    <property type="term" value="P:response to oxidative stress"/>
    <property type="evidence" value="ECO:0007669"/>
    <property type="project" value="InterPro"/>
</dbReference>
<dbReference type="GO" id="GO:0005576">
    <property type="term" value="C:extracellular region"/>
    <property type="evidence" value="ECO:0007669"/>
    <property type="project" value="UniProtKB-SubCell"/>
</dbReference>
<evidence type="ECO:0000256" key="4">
    <source>
        <dbReference type="SAM" id="MobiDB-lite"/>
    </source>
</evidence>
<dbReference type="GO" id="GO:0004601">
    <property type="term" value="F:peroxidase activity"/>
    <property type="evidence" value="ECO:0007669"/>
    <property type="project" value="InterPro"/>
</dbReference>
<dbReference type="AlphaFoldDB" id="A0A517QZB4"/>
<dbReference type="PANTHER" id="PTHR11475:SF4">
    <property type="entry name" value="CHORION PEROXIDASE"/>
    <property type="match status" value="1"/>
</dbReference>
<dbReference type="RefSeq" id="WP_310821170.1">
    <property type="nucleotide sequence ID" value="NZ_CP036268.1"/>
</dbReference>
<sequence>MLQWNLRSRSARRRRRPEIKVEPLEQRVVLSADIPTINGIGNNLNNPDWGSTETELLRNTEAEYTDGTSSPAGDDRPSARVISNTVGDQESDATNDRYLTDYVWIWGQFIDHDIDLTEGASPAEEFNIDVPQGDPLFDPNGTGTQQIPLDRSIYEEDADGTRQQLNQITAFLDGSVIYGSDDVRASELRTFNGGKLKTSSGDLLPFNEAGLPNAGGPSDSLFLAGDVRANENAALTAMHTVWVREHNRIADELAAGDSSLNDEEIYQLARARVTAQLQAITYNEFLPALLGDGALAEYQGYDDSVNPGIANVFSTAAYRLGHSLLSPTLLRVNADGSTAADGNIALRDAFFNPSAVTDEGIDLLLRGASLQNAQELDTQIIDDVRNFLFGPPGAGGFDLASLNIQRGRDHGLADYNQARVDYGLEPVSSFSEITSDPILAAKLESLYGSVDNIDVWVGGLAEDHVPGSSVGELFQTIIADQFERIRDGDRFWYQNLYSGAELFEIDNTTLADVIERNTDIDGLQENVFFDRAVLRLELADFGTTQVEIAKSGQDLVISDRVSGSVLAVAAIQDLKQVVIVGTAANNERVTVRAGAAAAGLEGGILFYGSHGQRDRLIVTGTRHADTFVVDGHSVVLNGSEVQAFHVENLDLRARGGDDVMSVRRESAAKIRMFGGNGDDRLFGGEGWDLLSGGNGRDLLFGNGGNDDLRGGAGSDRIFGGAGDDFIDAGEGHDLVFGGRGADFILTGLGFDIAFGGPGHDTIDGRTDRRRVAKKPPAPRSGEPGSGKSDSDSKKHNRSRNDAPPQVAKRQELQSGESAKQHRSDAKSEQGRRRTGRGRA</sequence>
<dbReference type="InterPro" id="IPR053786">
    <property type="entry name" value="LEPRxLL_CS"/>
</dbReference>
<dbReference type="InterPro" id="IPR010255">
    <property type="entry name" value="Haem_peroxidase_sf"/>
</dbReference>
<comment type="subcellular location">
    <subcellularLocation>
        <location evidence="1">Secreted</location>
    </subcellularLocation>
</comment>
<dbReference type="Proteomes" id="UP000317318">
    <property type="component" value="Chromosome"/>
</dbReference>
<proteinExistence type="predicted"/>
<dbReference type="NCBIfam" id="NF012209">
    <property type="entry name" value="LEPR-8K"/>
    <property type="match status" value="1"/>
</dbReference>
<dbReference type="GO" id="GO:0005509">
    <property type="term" value="F:calcium ion binding"/>
    <property type="evidence" value="ECO:0007669"/>
    <property type="project" value="InterPro"/>
</dbReference>
<name>A0A517QZB4_9PLAN</name>
<dbReference type="CDD" id="cd09822">
    <property type="entry name" value="peroxinectin_like_bacterial"/>
    <property type="match status" value="1"/>
</dbReference>
<protein>
    <submittedName>
        <fullName evidence="5">Hemolysin, chromosomal</fullName>
    </submittedName>
</protein>
<dbReference type="PROSITE" id="PS00330">
    <property type="entry name" value="HEMOLYSIN_CALCIUM"/>
    <property type="match status" value="1"/>
</dbReference>
<gene>
    <name evidence="5" type="primary">hlyA</name>
    <name evidence="5" type="ORF">Pan189_13120</name>
</gene>
<organism evidence="5 6">
    <name type="scientific">Stratiformator vulcanicus</name>
    <dbReference type="NCBI Taxonomy" id="2527980"/>
    <lineage>
        <taxon>Bacteria</taxon>
        <taxon>Pseudomonadati</taxon>
        <taxon>Planctomycetota</taxon>
        <taxon>Planctomycetia</taxon>
        <taxon>Planctomycetales</taxon>
        <taxon>Planctomycetaceae</taxon>
        <taxon>Stratiformator</taxon>
    </lineage>
</organism>
<keyword evidence="2" id="KW-0964">Secreted</keyword>
<evidence type="ECO:0000256" key="1">
    <source>
        <dbReference type="ARBA" id="ARBA00004613"/>
    </source>
</evidence>
<dbReference type="InterPro" id="IPR001343">
    <property type="entry name" value="Hemolysn_Ca-bd"/>
</dbReference>
<dbReference type="PRINTS" id="PR00457">
    <property type="entry name" value="ANPEROXIDASE"/>
</dbReference>
<reference evidence="5 6" key="1">
    <citation type="submission" date="2019-02" db="EMBL/GenBank/DDBJ databases">
        <title>Deep-cultivation of Planctomycetes and their phenomic and genomic characterization uncovers novel biology.</title>
        <authorList>
            <person name="Wiegand S."/>
            <person name="Jogler M."/>
            <person name="Boedeker C."/>
            <person name="Pinto D."/>
            <person name="Vollmers J."/>
            <person name="Rivas-Marin E."/>
            <person name="Kohn T."/>
            <person name="Peeters S.H."/>
            <person name="Heuer A."/>
            <person name="Rast P."/>
            <person name="Oberbeckmann S."/>
            <person name="Bunk B."/>
            <person name="Jeske O."/>
            <person name="Meyerdierks A."/>
            <person name="Storesund J.E."/>
            <person name="Kallscheuer N."/>
            <person name="Luecker S."/>
            <person name="Lage O.M."/>
            <person name="Pohl T."/>
            <person name="Merkel B.J."/>
            <person name="Hornburger P."/>
            <person name="Mueller R.-W."/>
            <person name="Bruemmer F."/>
            <person name="Labrenz M."/>
            <person name="Spormann A.M."/>
            <person name="Op den Camp H."/>
            <person name="Overmann J."/>
            <person name="Amann R."/>
            <person name="Jetten M.S.M."/>
            <person name="Mascher T."/>
            <person name="Medema M.H."/>
            <person name="Devos D.P."/>
            <person name="Kaster A.-K."/>
            <person name="Ovreas L."/>
            <person name="Rohde M."/>
            <person name="Galperin M.Y."/>
            <person name="Jogler C."/>
        </authorList>
    </citation>
    <scope>NUCLEOTIDE SEQUENCE [LARGE SCALE GENOMIC DNA]</scope>
    <source>
        <strain evidence="5 6">Pan189</strain>
    </source>
</reference>
<keyword evidence="3" id="KW-0325">Glycoprotein</keyword>
<keyword evidence="6" id="KW-1185">Reference proteome</keyword>
<dbReference type="SUPFAM" id="SSF51120">
    <property type="entry name" value="beta-Roll"/>
    <property type="match status" value="1"/>
</dbReference>
<dbReference type="SUPFAM" id="SSF48113">
    <property type="entry name" value="Heme-dependent peroxidases"/>
    <property type="match status" value="1"/>
</dbReference>
<dbReference type="PRINTS" id="PR00313">
    <property type="entry name" value="CABNDNGRPT"/>
</dbReference>
<dbReference type="InterPro" id="IPR037120">
    <property type="entry name" value="Haem_peroxidase_sf_animal"/>
</dbReference>
<dbReference type="PROSITE" id="PS50292">
    <property type="entry name" value="PEROXIDASE_3"/>
    <property type="match status" value="1"/>
</dbReference>
<dbReference type="EMBL" id="CP036268">
    <property type="protein sequence ID" value="QDT36948.1"/>
    <property type="molecule type" value="Genomic_DNA"/>
</dbReference>
<dbReference type="PANTHER" id="PTHR11475">
    <property type="entry name" value="OXIDASE/PEROXIDASE"/>
    <property type="match status" value="1"/>
</dbReference>
<dbReference type="InterPro" id="IPR019791">
    <property type="entry name" value="Haem_peroxidase_animal"/>
</dbReference>
<dbReference type="Gene3D" id="1.10.640.10">
    <property type="entry name" value="Haem peroxidase domain superfamily, animal type"/>
    <property type="match status" value="1"/>
</dbReference>
<dbReference type="InterPro" id="IPR018511">
    <property type="entry name" value="Hemolysin-typ_Ca-bd_CS"/>
</dbReference>